<name>A0AAN7AS78_9PEZI</name>
<sequence length="900" mass="100331">MDTPISAKPPANKIGKKLCEALDGIKADGSFAAFANLLQPALKPIRVHDVGHVTYPLQETTARQLIEKARQAPYGKGSETFVDTSVRNTWELDAAQLDLDPKWGATINVACKWVAHKLGITAPVTAELYKMLIYGKGAMFKPHTDTEKIPGMFGTLVIGLPSAHQGGDLVVKHRDVTKIFKTSETQPSMACWFSDVTHEVLPVTSGIRWVLTFNLAISQQVQRPSAAMNEPGLDGVRNALHAWLESRRPSSTDKEPDHLYYMLDHTYTEANLSLHSLKSADLTRMRCLKDVCDSENVSLFLGVLEKKEHGGCDKDGFDNYGHRRWGYDEDGEDEGEDEYGEEGGNDEWHSFYDVYETDFSIKRLVTTDGQTLRENMELREGDVEKNLIQDYEDPFENAARGEEDYTGFTGNEVCNMPSLSSYEANDSVPLGSLSDTLVPVGGLSPSRLVSPKPPGFNEQLALQFVAAVLEHREYELFGKSLKWFKTKLGAPLFELVRKAAAEDSFDFTKIKDSLAQNLALHAVGNRMQLLTVLGVPSKTPHNTQIIKWAAEEVVPASIEACLGPKATIACGSAIVTMVKEYHDIEYLKTRLIPAIEKQVALTPFALSALMRIVSVFDEAITVELCEPLLRSALDILSVTKLRTKEAAEVEYNASKTRSYSWRDMGTVRNCAHQHPEMYINAELLAHCLARCVQLKWDDLARRLSLKVVSEIAQVPPAEYHYLWIPFVRELISKLDSVDVPLSTPRYQQVALAIFEAYLEKQVGKEPTGEQDYSGQGPRTWQFSAAEKRRRHVEGYVSGLPLRCQCQTHAQGSPYTLIVTKKVDTGAKAKKDWTDRFSQAWDEFSKFDQGKLKVLLGDDFEKITSMRHLRLNQGEGSGKRAPPKGTVDGAQVAGAKRKAEE</sequence>
<feature type="region of interest" description="Disordered" evidence="1">
    <location>
        <begin position="870"/>
        <end position="900"/>
    </location>
</feature>
<evidence type="ECO:0000313" key="4">
    <source>
        <dbReference type="Proteomes" id="UP001303160"/>
    </source>
</evidence>
<organism evidence="3 4">
    <name type="scientific">Triangularia verruculosa</name>
    <dbReference type="NCBI Taxonomy" id="2587418"/>
    <lineage>
        <taxon>Eukaryota</taxon>
        <taxon>Fungi</taxon>
        <taxon>Dikarya</taxon>
        <taxon>Ascomycota</taxon>
        <taxon>Pezizomycotina</taxon>
        <taxon>Sordariomycetes</taxon>
        <taxon>Sordariomycetidae</taxon>
        <taxon>Sordariales</taxon>
        <taxon>Podosporaceae</taxon>
        <taxon>Triangularia</taxon>
    </lineage>
</organism>
<protein>
    <recommendedName>
        <fullName evidence="2">Prolyl 4-hydroxylase alpha subunit Fe(2+) 2OG dioxygenase domain-containing protein</fullName>
    </recommendedName>
</protein>
<dbReference type="Gene3D" id="2.60.120.620">
    <property type="entry name" value="q2cbj1_9rhob like domain"/>
    <property type="match status" value="1"/>
</dbReference>
<accession>A0AAN7AS78</accession>
<reference evidence="3" key="1">
    <citation type="journal article" date="2023" name="Mol. Phylogenet. Evol.">
        <title>Genome-scale phylogeny and comparative genomics of the fungal order Sordariales.</title>
        <authorList>
            <person name="Hensen N."/>
            <person name="Bonometti L."/>
            <person name="Westerberg I."/>
            <person name="Brannstrom I.O."/>
            <person name="Guillou S."/>
            <person name="Cros-Aarteil S."/>
            <person name="Calhoun S."/>
            <person name="Haridas S."/>
            <person name="Kuo A."/>
            <person name="Mondo S."/>
            <person name="Pangilinan J."/>
            <person name="Riley R."/>
            <person name="LaButti K."/>
            <person name="Andreopoulos B."/>
            <person name="Lipzen A."/>
            <person name="Chen C."/>
            <person name="Yan M."/>
            <person name="Daum C."/>
            <person name="Ng V."/>
            <person name="Clum A."/>
            <person name="Steindorff A."/>
            <person name="Ohm R.A."/>
            <person name="Martin F."/>
            <person name="Silar P."/>
            <person name="Natvig D.O."/>
            <person name="Lalanne C."/>
            <person name="Gautier V."/>
            <person name="Ament-Velasquez S.L."/>
            <person name="Kruys A."/>
            <person name="Hutchinson M.I."/>
            <person name="Powell A.J."/>
            <person name="Barry K."/>
            <person name="Miller A.N."/>
            <person name="Grigoriev I.V."/>
            <person name="Debuchy R."/>
            <person name="Gladieux P."/>
            <person name="Hiltunen Thoren M."/>
            <person name="Johannesson H."/>
        </authorList>
    </citation>
    <scope>NUCLEOTIDE SEQUENCE</scope>
    <source>
        <strain evidence="3">CBS 315.58</strain>
    </source>
</reference>
<evidence type="ECO:0000259" key="2">
    <source>
        <dbReference type="Pfam" id="PF13640"/>
    </source>
</evidence>
<dbReference type="Pfam" id="PF13640">
    <property type="entry name" value="2OG-FeII_Oxy_3"/>
    <property type="match status" value="1"/>
</dbReference>
<feature type="domain" description="Prolyl 4-hydroxylase alpha subunit Fe(2+) 2OG dioxygenase" evidence="2">
    <location>
        <begin position="130"/>
        <end position="215"/>
    </location>
</feature>
<dbReference type="Proteomes" id="UP001303160">
    <property type="component" value="Unassembled WGS sequence"/>
</dbReference>
<dbReference type="EMBL" id="MU863981">
    <property type="protein sequence ID" value="KAK4196597.1"/>
    <property type="molecule type" value="Genomic_DNA"/>
</dbReference>
<proteinExistence type="predicted"/>
<dbReference type="PANTHER" id="PTHR33099">
    <property type="entry name" value="FE2OG DIOXYGENASE DOMAIN-CONTAINING PROTEIN"/>
    <property type="match status" value="1"/>
</dbReference>
<keyword evidence="4" id="KW-1185">Reference proteome</keyword>
<evidence type="ECO:0000256" key="1">
    <source>
        <dbReference type="SAM" id="MobiDB-lite"/>
    </source>
</evidence>
<dbReference type="PANTHER" id="PTHR33099:SF7">
    <property type="entry name" value="MYND-TYPE DOMAIN-CONTAINING PROTEIN"/>
    <property type="match status" value="1"/>
</dbReference>
<reference evidence="3" key="2">
    <citation type="submission" date="2023-05" db="EMBL/GenBank/DDBJ databases">
        <authorList>
            <consortium name="Lawrence Berkeley National Laboratory"/>
            <person name="Steindorff A."/>
            <person name="Hensen N."/>
            <person name="Bonometti L."/>
            <person name="Westerberg I."/>
            <person name="Brannstrom I.O."/>
            <person name="Guillou S."/>
            <person name="Cros-Aarteil S."/>
            <person name="Calhoun S."/>
            <person name="Haridas S."/>
            <person name="Kuo A."/>
            <person name="Mondo S."/>
            <person name="Pangilinan J."/>
            <person name="Riley R."/>
            <person name="Labutti K."/>
            <person name="Andreopoulos B."/>
            <person name="Lipzen A."/>
            <person name="Chen C."/>
            <person name="Yanf M."/>
            <person name="Daum C."/>
            <person name="Ng V."/>
            <person name="Clum A."/>
            <person name="Ohm R."/>
            <person name="Martin F."/>
            <person name="Silar P."/>
            <person name="Natvig D."/>
            <person name="Lalanne C."/>
            <person name="Gautier V."/>
            <person name="Ament-Velasquez S.L."/>
            <person name="Kruys A."/>
            <person name="Hutchinson M.I."/>
            <person name="Powell A.J."/>
            <person name="Barry K."/>
            <person name="Miller A.N."/>
            <person name="Grigoriev I.V."/>
            <person name="Debuchy R."/>
            <person name="Gladieux P."/>
            <person name="Thoren M.H."/>
            <person name="Johannesson H."/>
        </authorList>
    </citation>
    <scope>NUCLEOTIDE SEQUENCE</scope>
    <source>
        <strain evidence="3">CBS 315.58</strain>
    </source>
</reference>
<gene>
    <name evidence="3" type="ORF">QBC40DRAFT_268358</name>
</gene>
<dbReference type="AlphaFoldDB" id="A0AAN7AS78"/>
<evidence type="ECO:0000313" key="3">
    <source>
        <dbReference type="EMBL" id="KAK4196597.1"/>
    </source>
</evidence>
<dbReference type="InterPro" id="IPR044862">
    <property type="entry name" value="Pro_4_hyd_alph_FE2OG_OXY"/>
</dbReference>
<comment type="caution">
    <text evidence="3">The sequence shown here is derived from an EMBL/GenBank/DDBJ whole genome shotgun (WGS) entry which is preliminary data.</text>
</comment>